<proteinExistence type="predicted"/>
<comment type="caution">
    <text evidence="1">The sequence shown here is derived from an EMBL/GenBank/DDBJ whole genome shotgun (WGS) entry which is preliminary data.</text>
</comment>
<dbReference type="Proteomes" id="UP000095094">
    <property type="component" value="Unassembled WGS sequence"/>
</dbReference>
<keyword evidence="2" id="KW-1185">Reference proteome</keyword>
<dbReference type="AlphaFoldDB" id="A0A1E5G8T9"/>
<accession>A0A1E5G8T9</accession>
<dbReference type="RefSeq" id="WP_069664823.1">
    <property type="nucleotide sequence ID" value="NZ_JBHUJJ010000001.1"/>
</dbReference>
<reference evidence="2" key="1">
    <citation type="submission" date="2016-09" db="EMBL/GenBank/DDBJ databases">
        <authorList>
            <person name="Gulvik C.A."/>
        </authorList>
    </citation>
    <scope>NUCLEOTIDE SEQUENCE [LARGE SCALE GENOMIC DNA]</scope>
    <source>
        <strain evidence="2">LMG 8895</strain>
    </source>
</reference>
<sequence>MGKSQESKTIGYQDILELRTYLRELKTWHSTLHFMPYFLDANVKRRPQEIQACAEMFEVVYQTLDTLIASADEHLTTLVEAT</sequence>
<evidence type="ECO:0000313" key="2">
    <source>
        <dbReference type="Proteomes" id="UP000095094"/>
    </source>
</evidence>
<evidence type="ECO:0000313" key="1">
    <source>
        <dbReference type="EMBL" id="OEG09133.1"/>
    </source>
</evidence>
<gene>
    <name evidence="1" type="ORF">BCR25_11220</name>
</gene>
<organism evidence="1 2">
    <name type="scientific">Enterococcus termitis</name>
    <dbReference type="NCBI Taxonomy" id="332950"/>
    <lineage>
        <taxon>Bacteria</taxon>
        <taxon>Bacillati</taxon>
        <taxon>Bacillota</taxon>
        <taxon>Bacilli</taxon>
        <taxon>Lactobacillales</taxon>
        <taxon>Enterococcaceae</taxon>
        <taxon>Enterococcus</taxon>
    </lineage>
</organism>
<dbReference type="EMBL" id="MIJY01000045">
    <property type="protein sequence ID" value="OEG09133.1"/>
    <property type="molecule type" value="Genomic_DNA"/>
</dbReference>
<protein>
    <submittedName>
        <fullName evidence="1">Uncharacterized protein</fullName>
    </submittedName>
</protein>
<name>A0A1E5G8T9_9ENTE</name>